<keyword evidence="6" id="KW-0093">Biotin biosynthesis</keyword>
<evidence type="ECO:0000256" key="7">
    <source>
        <dbReference type="ARBA" id="ARBA00022898"/>
    </source>
</evidence>
<evidence type="ECO:0000256" key="5">
    <source>
        <dbReference type="ARBA" id="ARBA00022691"/>
    </source>
</evidence>
<reference evidence="8" key="1">
    <citation type="submission" date="2020-05" db="EMBL/GenBank/DDBJ databases">
        <authorList>
            <person name="Chiriac C."/>
            <person name="Salcher M."/>
            <person name="Ghai R."/>
            <person name="Kavagutti S V."/>
        </authorList>
    </citation>
    <scope>NUCLEOTIDE SEQUENCE</scope>
</reference>
<keyword evidence="4" id="KW-0808">Transferase</keyword>
<gene>
    <name evidence="8" type="ORF">UFOPK1358_01193</name>
</gene>
<keyword evidence="3" id="KW-0032">Aminotransferase</keyword>
<dbReference type="GO" id="GO:0009102">
    <property type="term" value="P:biotin biosynthetic process"/>
    <property type="evidence" value="ECO:0007669"/>
    <property type="project" value="UniProtKB-UniPathway"/>
</dbReference>
<evidence type="ECO:0000256" key="2">
    <source>
        <dbReference type="ARBA" id="ARBA00004746"/>
    </source>
</evidence>
<dbReference type="InterPro" id="IPR015421">
    <property type="entry name" value="PyrdxlP-dep_Trfase_major"/>
</dbReference>
<dbReference type="GO" id="GO:0004015">
    <property type="term" value="F:adenosylmethionine-8-amino-7-oxononanoate transaminase activity"/>
    <property type="evidence" value="ECO:0007669"/>
    <property type="project" value="InterPro"/>
</dbReference>
<sequence length="444" mass="47858">MFNDSDQVTSIADGWIARDEEVVWHGFTQMATYASNSPIIVERAEGRELIDVDGRRYLDAISSLWVTTLGHRVPELDAALRQQIDLVAHSTLLGNGNRTTIEFAEALAQVVPFEQPHFLFASDGAAAVEQALKIAFQFWTNQGITTRQSYLAFGGAYHGDTLGSLSVGAGGFGTEVFDPLRFRVLRAPSYEDPNCIEVACALIAEHAQDLAAVIIEPLVQGAAGMQMRPAAEFAALGQACAEHDVLLICDEVATGFGRTGTMFASEQCGLRPDMMVIGKGITGGYLPLAATVANQRVYEAFLGEDLGERTLYHGHSYSGNPLAAAVGLAHLELFDSLDVMSNVNQRAIQLQGLLQTHVEPLSVVQSIRQQGLMVGVELAPPEGAVRWGRKVTAESVNRGVLIRPLGDVMVLMPILTSTPEEITRMVLTLAASITAVAQAEQNRE</sequence>
<dbReference type="Gene3D" id="3.90.1150.10">
    <property type="entry name" value="Aspartate Aminotransferase, domain 1"/>
    <property type="match status" value="1"/>
</dbReference>
<dbReference type="InterPro" id="IPR015422">
    <property type="entry name" value="PyrdxlP-dep_Trfase_small"/>
</dbReference>
<protein>
    <submittedName>
        <fullName evidence="8">Unannotated protein</fullName>
    </submittedName>
</protein>
<dbReference type="PIRSF" id="PIRSF000521">
    <property type="entry name" value="Transaminase_4ab_Lys_Orn"/>
    <property type="match status" value="1"/>
</dbReference>
<accession>A0A6J6C0K4</accession>
<dbReference type="Pfam" id="PF00202">
    <property type="entry name" value="Aminotran_3"/>
    <property type="match status" value="1"/>
</dbReference>
<keyword evidence="7" id="KW-0663">Pyridoxal phosphate</keyword>
<dbReference type="InterPro" id="IPR005815">
    <property type="entry name" value="BioA"/>
</dbReference>
<evidence type="ECO:0000256" key="6">
    <source>
        <dbReference type="ARBA" id="ARBA00022756"/>
    </source>
</evidence>
<dbReference type="InterPro" id="IPR015424">
    <property type="entry name" value="PyrdxlP-dep_Trfase"/>
</dbReference>
<name>A0A6J6C0K4_9ZZZZ</name>
<evidence type="ECO:0000256" key="4">
    <source>
        <dbReference type="ARBA" id="ARBA00022679"/>
    </source>
</evidence>
<dbReference type="PROSITE" id="PS00600">
    <property type="entry name" value="AA_TRANSFER_CLASS_3"/>
    <property type="match status" value="1"/>
</dbReference>
<dbReference type="HAMAP" id="MF_00834">
    <property type="entry name" value="BioA"/>
    <property type="match status" value="1"/>
</dbReference>
<evidence type="ECO:0000256" key="3">
    <source>
        <dbReference type="ARBA" id="ARBA00022576"/>
    </source>
</evidence>
<evidence type="ECO:0000313" key="8">
    <source>
        <dbReference type="EMBL" id="CAB4544063.1"/>
    </source>
</evidence>
<dbReference type="Gene3D" id="3.40.640.10">
    <property type="entry name" value="Type I PLP-dependent aspartate aminotransferase-like (Major domain)"/>
    <property type="match status" value="1"/>
</dbReference>
<dbReference type="CDD" id="cd00610">
    <property type="entry name" value="OAT_like"/>
    <property type="match status" value="1"/>
</dbReference>
<dbReference type="AlphaFoldDB" id="A0A6J6C0K4"/>
<dbReference type="NCBIfam" id="TIGR00508">
    <property type="entry name" value="bioA"/>
    <property type="match status" value="1"/>
</dbReference>
<proteinExistence type="inferred from homology"/>
<dbReference type="PANTHER" id="PTHR42684:SF17">
    <property type="entry name" value="ADENOSYLMETHIONINE-8-AMINO-7-OXONONANOATE AMINOTRANSFERASE"/>
    <property type="match status" value="1"/>
</dbReference>
<organism evidence="8">
    <name type="scientific">freshwater metagenome</name>
    <dbReference type="NCBI Taxonomy" id="449393"/>
    <lineage>
        <taxon>unclassified sequences</taxon>
        <taxon>metagenomes</taxon>
        <taxon>ecological metagenomes</taxon>
    </lineage>
</organism>
<evidence type="ECO:0000256" key="1">
    <source>
        <dbReference type="ARBA" id="ARBA00001933"/>
    </source>
</evidence>
<keyword evidence="5" id="KW-0949">S-adenosyl-L-methionine</keyword>
<dbReference type="PANTHER" id="PTHR42684">
    <property type="entry name" value="ADENOSYLMETHIONINE-8-AMINO-7-OXONONANOATE AMINOTRANSFERASE"/>
    <property type="match status" value="1"/>
</dbReference>
<dbReference type="SUPFAM" id="SSF53383">
    <property type="entry name" value="PLP-dependent transferases"/>
    <property type="match status" value="1"/>
</dbReference>
<dbReference type="InterPro" id="IPR005814">
    <property type="entry name" value="Aminotrans_3"/>
</dbReference>
<dbReference type="UniPathway" id="UPA00078"/>
<comment type="pathway">
    <text evidence="2">Cofactor biosynthesis; biotin biosynthesis.</text>
</comment>
<dbReference type="InterPro" id="IPR049704">
    <property type="entry name" value="Aminotrans_3_PPA_site"/>
</dbReference>
<dbReference type="EMBL" id="CAEZSF010000116">
    <property type="protein sequence ID" value="CAB4544063.1"/>
    <property type="molecule type" value="Genomic_DNA"/>
</dbReference>
<comment type="cofactor">
    <cofactor evidence="1">
        <name>pyridoxal 5'-phosphate</name>
        <dbReference type="ChEBI" id="CHEBI:597326"/>
    </cofactor>
</comment>
<dbReference type="GO" id="GO:0030170">
    <property type="term" value="F:pyridoxal phosphate binding"/>
    <property type="evidence" value="ECO:0007669"/>
    <property type="project" value="InterPro"/>
</dbReference>